<organism evidence="1">
    <name type="scientific">Rhizophora mucronata</name>
    <name type="common">Asiatic mangrove</name>
    <dbReference type="NCBI Taxonomy" id="61149"/>
    <lineage>
        <taxon>Eukaryota</taxon>
        <taxon>Viridiplantae</taxon>
        <taxon>Streptophyta</taxon>
        <taxon>Embryophyta</taxon>
        <taxon>Tracheophyta</taxon>
        <taxon>Spermatophyta</taxon>
        <taxon>Magnoliopsida</taxon>
        <taxon>eudicotyledons</taxon>
        <taxon>Gunneridae</taxon>
        <taxon>Pentapetalae</taxon>
        <taxon>rosids</taxon>
        <taxon>fabids</taxon>
        <taxon>Malpighiales</taxon>
        <taxon>Rhizophoraceae</taxon>
        <taxon>Rhizophora</taxon>
    </lineage>
</organism>
<dbReference type="EMBL" id="GGEC01057884">
    <property type="protein sequence ID" value="MBX38368.1"/>
    <property type="molecule type" value="Transcribed_RNA"/>
</dbReference>
<reference evidence="1" key="1">
    <citation type="submission" date="2018-02" db="EMBL/GenBank/DDBJ databases">
        <title>Rhizophora mucronata_Transcriptome.</title>
        <authorList>
            <person name="Meera S.P."/>
            <person name="Sreeshan A."/>
            <person name="Augustine A."/>
        </authorList>
    </citation>
    <scope>NUCLEOTIDE SEQUENCE</scope>
    <source>
        <tissue evidence="1">Leaf</tissue>
    </source>
</reference>
<protein>
    <submittedName>
        <fullName evidence="1">Uncharacterized protein</fullName>
    </submittedName>
</protein>
<name>A0A2P2N7B1_RHIMU</name>
<evidence type="ECO:0000313" key="1">
    <source>
        <dbReference type="EMBL" id="MBX38368.1"/>
    </source>
</evidence>
<proteinExistence type="predicted"/>
<dbReference type="AlphaFoldDB" id="A0A2P2N7B1"/>
<sequence>MDQSVSVFVDCYICMPASIKESCFPFQFETNIILSS</sequence>
<accession>A0A2P2N7B1</accession>